<proteinExistence type="predicted"/>
<evidence type="ECO:0000313" key="3">
    <source>
        <dbReference type="EMBL" id="NOL50270.1"/>
    </source>
</evidence>
<evidence type="ECO:0000256" key="1">
    <source>
        <dbReference type="ARBA" id="ARBA00022801"/>
    </source>
</evidence>
<dbReference type="PANTHER" id="PTHR43798">
    <property type="entry name" value="MONOACYLGLYCEROL LIPASE"/>
    <property type="match status" value="1"/>
</dbReference>
<protein>
    <submittedName>
        <fullName evidence="3">Alpha/beta hydrolase</fullName>
    </submittedName>
</protein>
<comment type="caution">
    <text evidence="3">The sequence shown here is derived from an EMBL/GenBank/DDBJ whole genome shotgun (WGS) entry which is preliminary data.</text>
</comment>
<dbReference type="InterPro" id="IPR050266">
    <property type="entry name" value="AB_hydrolase_sf"/>
</dbReference>
<dbReference type="GO" id="GO:0016787">
    <property type="term" value="F:hydrolase activity"/>
    <property type="evidence" value="ECO:0007669"/>
    <property type="project" value="UniProtKB-KW"/>
</dbReference>
<feature type="domain" description="AB hydrolase-1" evidence="2">
    <location>
        <begin position="33"/>
        <end position="293"/>
    </location>
</feature>
<dbReference type="RefSeq" id="WP_171589254.1">
    <property type="nucleotide sequence ID" value="NZ_JABGBO010000010.1"/>
</dbReference>
<keyword evidence="1 3" id="KW-0378">Hydrolase</keyword>
<organism evidence="3 4">
    <name type="scientific">Pelistega europaea</name>
    <dbReference type="NCBI Taxonomy" id="106147"/>
    <lineage>
        <taxon>Bacteria</taxon>
        <taxon>Pseudomonadati</taxon>
        <taxon>Pseudomonadota</taxon>
        <taxon>Betaproteobacteria</taxon>
        <taxon>Burkholderiales</taxon>
        <taxon>Alcaligenaceae</taxon>
        <taxon>Pelistega</taxon>
    </lineage>
</organism>
<dbReference type="Gene3D" id="3.40.50.1820">
    <property type="entry name" value="alpha/beta hydrolase"/>
    <property type="match status" value="1"/>
</dbReference>
<dbReference type="InterPro" id="IPR000073">
    <property type="entry name" value="AB_hydrolase_1"/>
</dbReference>
<accession>A0A7Y4LB28</accession>
<name>A0A7Y4LB28_9BURK</name>
<dbReference type="Proteomes" id="UP000541421">
    <property type="component" value="Unassembled WGS sequence"/>
</dbReference>
<keyword evidence="4" id="KW-1185">Reference proteome</keyword>
<reference evidence="3 4" key="1">
    <citation type="submission" date="2020-05" db="EMBL/GenBank/DDBJ databases">
        <authorList>
            <person name="Niu N."/>
        </authorList>
    </citation>
    <scope>NUCLEOTIDE SEQUENCE [LARGE SCALE GENOMIC DNA]</scope>
    <source>
        <strain evidence="3 4">LMG10982</strain>
    </source>
</reference>
<evidence type="ECO:0000259" key="2">
    <source>
        <dbReference type="Pfam" id="PF00561"/>
    </source>
</evidence>
<dbReference type="Pfam" id="PF00561">
    <property type="entry name" value="Abhydrolase_1"/>
    <property type="match status" value="1"/>
</dbReference>
<dbReference type="EMBL" id="JABGBO010000010">
    <property type="protein sequence ID" value="NOL50270.1"/>
    <property type="molecule type" value="Genomic_DNA"/>
</dbReference>
<evidence type="ECO:0000313" key="4">
    <source>
        <dbReference type="Proteomes" id="UP000541421"/>
    </source>
</evidence>
<dbReference type="SUPFAM" id="SSF53474">
    <property type="entry name" value="alpha/beta-Hydrolases"/>
    <property type="match status" value="1"/>
</dbReference>
<sequence length="306" mass="33923">MAEPRLRYVICTNPQGFHRMAYWEWGDPENDKVLLCVHGLTRNGRDFDEVARVMSMTHRVICPDVVGRGASDRHDNAKFYAVPYYVADMMTLLAQTNARSIDFLGTSMGGMIGIVMVGFNALLRAKAAQNPHLPEDAYLPFQKLILNDVGPRLERADLNKIAENTANPVSFASLEEALPVMKERAASFGPMSEDNWQAFVRTTLHLVDGKWVSNYDVKIAEGFAELAQPGAVEKSEAIMWGLYRTIDIPTLVIHGAASELLSSNGVEMMVQANPLTEVVDIPLVGHAPSLLEPEQVKIVKDFLLKV</sequence>
<dbReference type="GO" id="GO:0016020">
    <property type="term" value="C:membrane"/>
    <property type="evidence" value="ECO:0007669"/>
    <property type="project" value="TreeGrafter"/>
</dbReference>
<gene>
    <name evidence="3" type="ORF">HKX40_09025</name>
</gene>
<dbReference type="InterPro" id="IPR029058">
    <property type="entry name" value="AB_hydrolase_fold"/>
</dbReference>
<dbReference type="AlphaFoldDB" id="A0A7Y4LB28"/>
<dbReference type="PANTHER" id="PTHR43798:SF31">
    <property type="entry name" value="AB HYDROLASE SUPERFAMILY PROTEIN YCLE"/>
    <property type="match status" value="1"/>
</dbReference>